<protein>
    <submittedName>
        <fullName evidence="1">Uncharacterized protein</fullName>
    </submittedName>
</protein>
<accession>A0AAV6KHF2</accession>
<evidence type="ECO:0000313" key="2">
    <source>
        <dbReference type="Proteomes" id="UP000823749"/>
    </source>
</evidence>
<name>A0AAV6KHF2_9ERIC</name>
<proteinExistence type="predicted"/>
<gene>
    <name evidence="1" type="ORF">RHGRI_009825</name>
</gene>
<evidence type="ECO:0000313" key="1">
    <source>
        <dbReference type="EMBL" id="KAG5551547.1"/>
    </source>
</evidence>
<keyword evidence="2" id="KW-1185">Reference proteome</keyword>
<dbReference type="EMBL" id="JACTNZ010000004">
    <property type="protein sequence ID" value="KAG5551547.1"/>
    <property type="molecule type" value="Genomic_DNA"/>
</dbReference>
<reference evidence="1" key="1">
    <citation type="submission" date="2020-08" db="EMBL/GenBank/DDBJ databases">
        <title>Plant Genome Project.</title>
        <authorList>
            <person name="Zhang R.-G."/>
        </authorList>
    </citation>
    <scope>NUCLEOTIDE SEQUENCE</scope>
    <source>
        <strain evidence="1">WSP0</strain>
        <tissue evidence="1">Leaf</tissue>
    </source>
</reference>
<dbReference type="Proteomes" id="UP000823749">
    <property type="component" value="Chromosome 4"/>
</dbReference>
<comment type="caution">
    <text evidence="1">The sequence shown here is derived from an EMBL/GenBank/DDBJ whole genome shotgun (WGS) entry which is preliminary data.</text>
</comment>
<sequence>MTIMEVKINSLGATCIYSIDCWECTRNKRIGYGLLAEAEWDTGKVFLYDKHGARERCTWLDMTVIEFCALPRCTCDFGWICL</sequence>
<organism evidence="1 2">
    <name type="scientific">Rhododendron griersonianum</name>
    <dbReference type="NCBI Taxonomy" id="479676"/>
    <lineage>
        <taxon>Eukaryota</taxon>
        <taxon>Viridiplantae</taxon>
        <taxon>Streptophyta</taxon>
        <taxon>Embryophyta</taxon>
        <taxon>Tracheophyta</taxon>
        <taxon>Spermatophyta</taxon>
        <taxon>Magnoliopsida</taxon>
        <taxon>eudicotyledons</taxon>
        <taxon>Gunneridae</taxon>
        <taxon>Pentapetalae</taxon>
        <taxon>asterids</taxon>
        <taxon>Ericales</taxon>
        <taxon>Ericaceae</taxon>
        <taxon>Ericoideae</taxon>
        <taxon>Rhodoreae</taxon>
        <taxon>Rhododendron</taxon>
    </lineage>
</organism>
<dbReference type="AlphaFoldDB" id="A0AAV6KHF2"/>